<evidence type="ECO:0000256" key="1">
    <source>
        <dbReference type="ARBA" id="ARBA00023015"/>
    </source>
</evidence>
<evidence type="ECO:0000313" key="7">
    <source>
        <dbReference type="Proteomes" id="UP000270296"/>
    </source>
</evidence>
<dbReference type="Pfam" id="PF03957">
    <property type="entry name" value="Jun"/>
    <property type="match status" value="1"/>
</dbReference>
<proteinExistence type="predicted"/>
<feature type="compositionally biased region" description="Polar residues" evidence="4">
    <location>
        <begin position="44"/>
        <end position="56"/>
    </location>
</feature>
<accession>A0A183J753</accession>
<keyword evidence="2" id="KW-0238">DNA-binding</keyword>
<feature type="domain" description="Jun-like transcription factor" evidence="5">
    <location>
        <begin position="81"/>
        <end position="178"/>
    </location>
</feature>
<dbReference type="EMBL" id="UZAM01016209">
    <property type="protein sequence ID" value="VDP42233.1"/>
    <property type="molecule type" value="Genomic_DNA"/>
</dbReference>
<dbReference type="GO" id="GO:0000981">
    <property type="term" value="F:DNA-binding transcription factor activity, RNA polymerase II-specific"/>
    <property type="evidence" value="ECO:0007669"/>
    <property type="project" value="TreeGrafter"/>
</dbReference>
<evidence type="ECO:0000259" key="5">
    <source>
        <dbReference type="Pfam" id="PF03957"/>
    </source>
</evidence>
<evidence type="ECO:0000256" key="4">
    <source>
        <dbReference type="SAM" id="MobiDB-lite"/>
    </source>
</evidence>
<evidence type="ECO:0000256" key="3">
    <source>
        <dbReference type="ARBA" id="ARBA00023163"/>
    </source>
</evidence>
<dbReference type="GO" id="GO:0051726">
    <property type="term" value="P:regulation of cell cycle"/>
    <property type="evidence" value="ECO:0007669"/>
    <property type="project" value="TreeGrafter"/>
</dbReference>
<reference evidence="6 7" key="2">
    <citation type="submission" date="2018-11" db="EMBL/GenBank/DDBJ databases">
        <authorList>
            <consortium name="Pathogen Informatics"/>
        </authorList>
    </citation>
    <scope>NUCLEOTIDE SEQUENCE [LARGE SCALE GENOMIC DNA]</scope>
</reference>
<dbReference type="Proteomes" id="UP000270296">
    <property type="component" value="Unassembled WGS sequence"/>
</dbReference>
<dbReference type="WBParaSite" id="SBAD_0001209101-mRNA-1">
    <property type="protein sequence ID" value="SBAD_0001209101-mRNA-1"/>
    <property type="gene ID" value="SBAD_0001209101"/>
</dbReference>
<evidence type="ECO:0000313" key="8">
    <source>
        <dbReference type="WBParaSite" id="SBAD_0001209101-mRNA-1"/>
    </source>
</evidence>
<dbReference type="InterPro" id="IPR005643">
    <property type="entry name" value="JNK"/>
</dbReference>
<dbReference type="GO" id="GO:0000978">
    <property type="term" value="F:RNA polymerase II cis-regulatory region sequence-specific DNA binding"/>
    <property type="evidence" value="ECO:0007669"/>
    <property type="project" value="TreeGrafter"/>
</dbReference>
<feature type="compositionally biased region" description="Pro residues" evidence="4">
    <location>
        <begin position="19"/>
        <end position="40"/>
    </location>
</feature>
<dbReference type="AlphaFoldDB" id="A0A183J753"/>
<dbReference type="GO" id="GO:0005667">
    <property type="term" value="C:transcription regulator complex"/>
    <property type="evidence" value="ECO:0007669"/>
    <property type="project" value="TreeGrafter"/>
</dbReference>
<dbReference type="GO" id="GO:0042127">
    <property type="term" value="P:regulation of cell population proliferation"/>
    <property type="evidence" value="ECO:0007669"/>
    <property type="project" value="TreeGrafter"/>
</dbReference>
<protein>
    <submittedName>
        <fullName evidence="8">Jun domain-containing protein</fullName>
    </submittedName>
</protein>
<dbReference type="PANTHER" id="PTHR11462:SF35">
    <property type="entry name" value="TRANSCRIPTION FACTOR JRA"/>
    <property type="match status" value="1"/>
</dbReference>
<evidence type="ECO:0000313" key="6">
    <source>
        <dbReference type="EMBL" id="VDP42233.1"/>
    </source>
</evidence>
<dbReference type="InterPro" id="IPR050946">
    <property type="entry name" value="AP-1_TF_bZIP"/>
</dbReference>
<name>A0A183J753_9BILA</name>
<sequence>MLNDVPFLYADHCYTTTMNPPPPPPAAPQQQPPAPLPPPTTTTNDNVKSITTNGNESAAMTKANAAATATEKDRQHMEEQQAKLTQDFQERKKSLTLDFSNPEAAKKTISTSDVISLLGLKTSVGLSPEIERFFTQNVVVSNTPTPTQFIFPKNVTAEQEQYARGFIDALNQLHQMRGCIPMSNLLSPGFITSTVVQPENNEDSKVNDALLAWPTRELQYEAARTEPGLFASNSTSDVFILRRIAHDVLLSISRLT</sequence>
<organism evidence="8">
    <name type="scientific">Soboliphyme baturini</name>
    <dbReference type="NCBI Taxonomy" id="241478"/>
    <lineage>
        <taxon>Eukaryota</taxon>
        <taxon>Metazoa</taxon>
        <taxon>Ecdysozoa</taxon>
        <taxon>Nematoda</taxon>
        <taxon>Enoplea</taxon>
        <taxon>Dorylaimia</taxon>
        <taxon>Dioctophymatida</taxon>
        <taxon>Dioctophymatoidea</taxon>
        <taxon>Soboliphymatidae</taxon>
        <taxon>Soboliphyme</taxon>
    </lineage>
</organism>
<dbReference type="OrthoDB" id="2187714at2759"/>
<feature type="region of interest" description="Disordered" evidence="4">
    <location>
        <begin position="15"/>
        <end position="84"/>
    </location>
</feature>
<feature type="compositionally biased region" description="Basic and acidic residues" evidence="4">
    <location>
        <begin position="70"/>
        <end position="81"/>
    </location>
</feature>
<keyword evidence="1" id="KW-0805">Transcription regulation</keyword>
<gene>
    <name evidence="6" type="ORF">SBAD_LOCUS11702</name>
</gene>
<reference evidence="8" key="1">
    <citation type="submission" date="2016-06" db="UniProtKB">
        <authorList>
            <consortium name="WormBaseParasite"/>
        </authorList>
    </citation>
    <scope>IDENTIFICATION</scope>
</reference>
<feature type="compositionally biased region" description="Low complexity" evidence="4">
    <location>
        <begin position="58"/>
        <end position="69"/>
    </location>
</feature>
<keyword evidence="7" id="KW-1185">Reference proteome</keyword>
<evidence type="ECO:0000256" key="2">
    <source>
        <dbReference type="ARBA" id="ARBA00023125"/>
    </source>
</evidence>
<keyword evidence="3" id="KW-0804">Transcription</keyword>
<dbReference type="PANTHER" id="PTHR11462">
    <property type="entry name" value="JUN TRANSCRIPTION FACTOR-RELATED"/>
    <property type="match status" value="1"/>
</dbReference>